<evidence type="ECO:0000313" key="10">
    <source>
        <dbReference type="Proteomes" id="UP001519289"/>
    </source>
</evidence>
<evidence type="ECO:0000256" key="6">
    <source>
        <dbReference type="ARBA" id="ARBA00022777"/>
    </source>
</evidence>
<dbReference type="InterPro" id="IPR049874">
    <property type="entry name" value="ROK_cs"/>
</dbReference>
<evidence type="ECO:0000313" key="9">
    <source>
        <dbReference type="EMBL" id="MBP2018033.1"/>
    </source>
</evidence>
<dbReference type="PANTHER" id="PTHR18964">
    <property type="entry name" value="ROK (REPRESSOR, ORF, KINASE) FAMILY"/>
    <property type="match status" value="1"/>
</dbReference>
<dbReference type="PANTHER" id="PTHR18964:SF149">
    <property type="entry name" value="BIFUNCTIONAL UDP-N-ACETYLGLUCOSAMINE 2-EPIMERASE_N-ACETYLMANNOSAMINE KINASE"/>
    <property type="match status" value="1"/>
</dbReference>
<dbReference type="InterPro" id="IPR004654">
    <property type="entry name" value="ROK_glcA"/>
</dbReference>
<evidence type="ECO:0000256" key="2">
    <source>
        <dbReference type="ARBA" id="ARBA00012323"/>
    </source>
</evidence>
<dbReference type="InterPro" id="IPR043129">
    <property type="entry name" value="ATPase_NBD"/>
</dbReference>
<keyword evidence="10" id="KW-1185">Reference proteome</keyword>
<sequence length="328" mass="33198">MAEHGIALGIDLGGTSVKVGVVNRAGEILSRGVRPTEVEKGPSGVAENIALAVEDALQAAGMQLSGLDGVGVGTPGICDAARGVVVSSGNLNWKNVPLADLLQRRLGVPVRLENDANCAGLGEQWCGAARGHDHVILYTLGTGVGGALILGGRIYGGATGWAGELGHIRVAPGGPACTCGLQGCLEAVSSATAMAREGREAVAAGRSPAMARLAAEQGGRLDARVVITAAREGDPAAQQILRQAGEYLGIVSAMLVSALNPELIVVGGGASHAGDFLLEPMRRVIAEQAMPGPASIVRVVQASLGNDAGLIGAATLIWRWAVQNRGRS</sequence>
<comment type="similarity">
    <text evidence="1">Belongs to the ROK (NagC/XylR) family.</text>
</comment>
<dbReference type="RefSeq" id="WP_209466171.1">
    <property type="nucleotide sequence ID" value="NZ_JAGGLG010000009.1"/>
</dbReference>
<comment type="caution">
    <text evidence="9">The sequence shown here is derived from an EMBL/GenBank/DDBJ whole genome shotgun (WGS) entry which is preliminary data.</text>
</comment>
<dbReference type="Pfam" id="PF00480">
    <property type="entry name" value="ROK"/>
    <property type="match status" value="1"/>
</dbReference>
<name>A0ABS4JR72_9FIRM</name>
<dbReference type="PROSITE" id="PS01125">
    <property type="entry name" value="ROK"/>
    <property type="match status" value="1"/>
</dbReference>
<dbReference type="Gene3D" id="3.30.420.40">
    <property type="match status" value="2"/>
</dbReference>
<keyword evidence="5" id="KW-0547">Nucleotide-binding</keyword>
<keyword evidence="4 9" id="KW-0808">Transferase</keyword>
<organism evidence="9 10">
    <name type="scientific">Symbiobacterium terraclitae</name>
    <dbReference type="NCBI Taxonomy" id="557451"/>
    <lineage>
        <taxon>Bacteria</taxon>
        <taxon>Bacillati</taxon>
        <taxon>Bacillota</taxon>
        <taxon>Clostridia</taxon>
        <taxon>Eubacteriales</taxon>
        <taxon>Symbiobacteriaceae</taxon>
        <taxon>Symbiobacterium</taxon>
    </lineage>
</organism>
<evidence type="ECO:0000256" key="3">
    <source>
        <dbReference type="ARBA" id="ARBA00014701"/>
    </source>
</evidence>
<evidence type="ECO:0000256" key="8">
    <source>
        <dbReference type="ARBA" id="ARBA00032386"/>
    </source>
</evidence>
<dbReference type="Proteomes" id="UP001519289">
    <property type="component" value="Unassembled WGS sequence"/>
</dbReference>
<evidence type="ECO:0000256" key="1">
    <source>
        <dbReference type="ARBA" id="ARBA00006479"/>
    </source>
</evidence>
<dbReference type="NCBIfam" id="TIGR00744">
    <property type="entry name" value="ROK_glcA_fam"/>
    <property type="match status" value="1"/>
</dbReference>
<keyword evidence="7" id="KW-0067">ATP-binding</keyword>
<dbReference type="InterPro" id="IPR000600">
    <property type="entry name" value="ROK"/>
</dbReference>
<dbReference type="EC" id="2.7.1.2" evidence="2"/>
<protein>
    <recommendedName>
        <fullName evidence="3">Glucokinase</fullName>
        <ecNumber evidence="2">2.7.1.2</ecNumber>
    </recommendedName>
    <alternativeName>
        <fullName evidence="8">Glucose kinase</fullName>
    </alternativeName>
</protein>
<keyword evidence="6" id="KW-0418">Kinase</keyword>
<dbReference type="SUPFAM" id="SSF53067">
    <property type="entry name" value="Actin-like ATPase domain"/>
    <property type="match status" value="1"/>
</dbReference>
<dbReference type="GO" id="GO:0004340">
    <property type="term" value="F:glucokinase activity"/>
    <property type="evidence" value="ECO:0007669"/>
    <property type="project" value="UniProtKB-EC"/>
</dbReference>
<proteinExistence type="inferred from homology"/>
<reference evidence="9 10" key="1">
    <citation type="submission" date="2021-03" db="EMBL/GenBank/DDBJ databases">
        <title>Genomic Encyclopedia of Type Strains, Phase IV (KMG-IV): sequencing the most valuable type-strain genomes for metagenomic binning, comparative biology and taxonomic classification.</title>
        <authorList>
            <person name="Goeker M."/>
        </authorList>
    </citation>
    <scope>NUCLEOTIDE SEQUENCE [LARGE SCALE GENOMIC DNA]</scope>
    <source>
        <strain evidence="9 10">DSM 27138</strain>
    </source>
</reference>
<dbReference type="EMBL" id="JAGGLG010000009">
    <property type="protein sequence ID" value="MBP2018033.1"/>
    <property type="molecule type" value="Genomic_DNA"/>
</dbReference>
<gene>
    <name evidence="9" type="ORF">J2Z79_001432</name>
</gene>
<evidence type="ECO:0000256" key="4">
    <source>
        <dbReference type="ARBA" id="ARBA00022679"/>
    </source>
</evidence>
<evidence type="ECO:0000256" key="7">
    <source>
        <dbReference type="ARBA" id="ARBA00022840"/>
    </source>
</evidence>
<evidence type="ECO:0000256" key="5">
    <source>
        <dbReference type="ARBA" id="ARBA00022741"/>
    </source>
</evidence>
<accession>A0ABS4JR72</accession>